<proteinExistence type="predicted"/>
<name>E8LF59_9FIRM</name>
<accession>E8LF59</accession>
<dbReference type="AlphaFoldDB" id="E8LF59"/>
<organism evidence="1 2">
    <name type="scientific">Phascolarctobacterium succinatutens YIT 12067</name>
    <dbReference type="NCBI Taxonomy" id="626939"/>
    <lineage>
        <taxon>Bacteria</taxon>
        <taxon>Bacillati</taxon>
        <taxon>Bacillota</taxon>
        <taxon>Negativicutes</taxon>
        <taxon>Acidaminococcales</taxon>
        <taxon>Acidaminococcaceae</taxon>
        <taxon>Phascolarctobacterium</taxon>
    </lineage>
</organism>
<evidence type="ECO:0000313" key="1">
    <source>
        <dbReference type="EMBL" id="EFY04545.1"/>
    </source>
</evidence>
<dbReference type="Proteomes" id="UP000004923">
    <property type="component" value="Unassembled WGS sequence"/>
</dbReference>
<dbReference type="EMBL" id="AEVN01000070">
    <property type="protein sequence ID" value="EFY04545.1"/>
    <property type="molecule type" value="Genomic_DNA"/>
</dbReference>
<gene>
    <name evidence="1" type="ORF">HMPREF9443_01499</name>
</gene>
<evidence type="ECO:0000313" key="2">
    <source>
        <dbReference type="Proteomes" id="UP000004923"/>
    </source>
</evidence>
<dbReference type="HOGENOM" id="CLU_3102008_0_0_9"/>
<comment type="caution">
    <text evidence="1">The sequence shown here is derived from an EMBL/GenBank/DDBJ whole genome shotgun (WGS) entry which is preliminary data.</text>
</comment>
<keyword evidence="2" id="KW-1185">Reference proteome</keyword>
<sequence length="51" mass="6351">MLENEPIRDYWKIFPFSLKKINFLPFSYCTLKLLWYNHRRKNKCNSKGRVL</sequence>
<reference evidence="1 2" key="1">
    <citation type="submission" date="2011-01" db="EMBL/GenBank/DDBJ databases">
        <authorList>
            <person name="Weinstock G."/>
            <person name="Sodergren E."/>
            <person name="Clifton S."/>
            <person name="Fulton L."/>
            <person name="Fulton B."/>
            <person name="Courtney L."/>
            <person name="Fronick C."/>
            <person name="Harrison M."/>
            <person name="Strong C."/>
            <person name="Farmer C."/>
            <person name="Delahaunty K."/>
            <person name="Markovic C."/>
            <person name="Hall O."/>
            <person name="Minx P."/>
            <person name="Tomlinson C."/>
            <person name="Mitreva M."/>
            <person name="Hou S."/>
            <person name="Chen J."/>
            <person name="Wollam A."/>
            <person name="Pepin K.H."/>
            <person name="Johnson M."/>
            <person name="Bhonagiri V."/>
            <person name="Zhang X."/>
            <person name="Suruliraj S."/>
            <person name="Warren W."/>
            <person name="Chinwalla A."/>
            <person name="Mardis E.R."/>
            <person name="Wilson R.K."/>
        </authorList>
    </citation>
    <scope>NUCLEOTIDE SEQUENCE [LARGE SCALE GENOMIC DNA]</scope>
    <source>
        <strain evidence="1 2">YIT 12067</strain>
    </source>
</reference>
<protein>
    <submittedName>
        <fullName evidence="1">Uncharacterized protein</fullName>
    </submittedName>
</protein>